<accession>A0AAD7BTC1</accession>
<proteinExistence type="predicted"/>
<feature type="region of interest" description="Disordered" evidence="1">
    <location>
        <begin position="1"/>
        <end position="39"/>
    </location>
</feature>
<evidence type="ECO:0000313" key="2">
    <source>
        <dbReference type="EMBL" id="KAJ7630398.1"/>
    </source>
</evidence>
<dbReference type="EMBL" id="JARKIF010000009">
    <property type="protein sequence ID" value="KAJ7630398.1"/>
    <property type="molecule type" value="Genomic_DNA"/>
</dbReference>
<name>A0AAD7BTC1_9AGAR</name>
<protein>
    <submittedName>
        <fullName evidence="2">Uncharacterized protein</fullName>
    </submittedName>
</protein>
<feature type="region of interest" description="Disordered" evidence="1">
    <location>
        <begin position="256"/>
        <end position="276"/>
    </location>
</feature>
<feature type="compositionally biased region" description="Polar residues" evidence="1">
    <location>
        <begin position="1"/>
        <end position="11"/>
    </location>
</feature>
<dbReference type="Gene3D" id="3.40.50.10680">
    <property type="entry name" value="CofD-like domains"/>
    <property type="match status" value="1"/>
</dbReference>
<evidence type="ECO:0000256" key="1">
    <source>
        <dbReference type="SAM" id="MobiDB-lite"/>
    </source>
</evidence>
<dbReference type="SUPFAM" id="SSF142338">
    <property type="entry name" value="CofD-like"/>
    <property type="match status" value="1"/>
</dbReference>
<evidence type="ECO:0000313" key="3">
    <source>
        <dbReference type="Proteomes" id="UP001221142"/>
    </source>
</evidence>
<dbReference type="InterPro" id="IPR002882">
    <property type="entry name" value="CofD"/>
</dbReference>
<feature type="compositionally biased region" description="Low complexity" evidence="1">
    <location>
        <begin position="29"/>
        <end position="39"/>
    </location>
</feature>
<sequence length="475" mass="50423">MGSTSGLTLTVNEGRGSPTGSSVFDLPTQSAGPHAAPQAQPALLVTPSDETTSYVLISGGTGGNAICSAFGPGACYVLPVSDDGGSSSEIIRVLGGPSIGDIRSRLVRLIPPAPPASPLDAIRTLLAYRLPGHYSEREARDEWRDIIEGRSPLWNGIPADRKETIRGFLVHFESELLKRASKNFTFVNGSIGNYFLAAAQGFFRSLPASIFLFSSITNSQANILPVIVTNHTVTIAAELENGERLVGQCEISHPVASTSAEGSAQPPMSPEDGMGETHTAQRRNVLFEPASKDAEYQALPSRISRLFYMNAYGFEIHPTPNADYIASLGSRDVLVYSIGSLWTSIIPCLALRGVAAAIARSRSLRAKILLLNSKNDRETDGYTAVDYIKAIVGTLNAQYRAPSFGLAYGGGANTTFPVSAFITDLVYLKGTQVPVDLRAIMAMGVRCTEVDGGPKAMFDAAGVKRAVDGIVGLEP</sequence>
<dbReference type="AlphaFoldDB" id="A0AAD7BTC1"/>
<dbReference type="PANTHER" id="PTHR31240:SF0">
    <property type="entry name" value="MATERNAL EFFECT EMBRYO ARREST 18"/>
    <property type="match status" value="1"/>
</dbReference>
<dbReference type="GO" id="GO:0043743">
    <property type="term" value="F:LPPG:FO 2-phospho-L-lactate transferase activity"/>
    <property type="evidence" value="ECO:0007669"/>
    <property type="project" value="InterPro"/>
</dbReference>
<dbReference type="InterPro" id="IPR038136">
    <property type="entry name" value="CofD-like_dom_sf"/>
</dbReference>
<dbReference type="Pfam" id="PF01933">
    <property type="entry name" value="CofD"/>
    <property type="match status" value="1"/>
</dbReference>
<dbReference type="Proteomes" id="UP001221142">
    <property type="component" value="Unassembled WGS sequence"/>
</dbReference>
<dbReference type="PANTHER" id="PTHR31240">
    <property type="entry name" value="MATERNAL EFFECT EMBRYO ARREST 18"/>
    <property type="match status" value="1"/>
</dbReference>
<reference evidence="2" key="1">
    <citation type="submission" date="2023-03" db="EMBL/GenBank/DDBJ databases">
        <title>Massive genome expansion in bonnet fungi (Mycena s.s.) driven by repeated elements and novel gene families across ecological guilds.</title>
        <authorList>
            <consortium name="Lawrence Berkeley National Laboratory"/>
            <person name="Harder C.B."/>
            <person name="Miyauchi S."/>
            <person name="Viragh M."/>
            <person name="Kuo A."/>
            <person name="Thoen E."/>
            <person name="Andreopoulos B."/>
            <person name="Lu D."/>
            <person name="Skrede I."/>
            <person name="Drula E."/>
            <person name="Henrissat B."/>
            <person name="Morin E."/>
            <person name="Kohler A."/>
            <person name="Barry K."/>
            <person name="LaButti K."/>
            <person name="Morin E."/>
            <person name="Salamov A."/>
            <person name="Lipzen A."/>
            <person name="Mereny Z."/>
            <person name="Hegedus B."/>
            <person name="Baldrian P."/>
            <person name="Stursova M."/>
            <person name="Weitz H."/>
            <person name="Taylor A."/>
            <person name="Grigoriev I.V."/>
            <person name="Nagy L.G."/>
            <person name="Martin F."/>
            <person name="Kauserud H."/>
        </authorList>
    </citation>
    <scope>NUCLEOTIDE SEQUENCE</scope>
    <source>
        <strain evidence="2">9284</strain>
    </source>
</reference>
<comment type="caution">
    <text evidence="2">The sequence shown here is derived from an EMBL/GenBank/DDBJ whole genome shotgun (WGS) entry which is preliminary data.</text>
</comment>
<keyword evidence="3" id="KW-1185">Reference proteome</keyword>
<gene>
    <name evidence="2" type="ORF">FB45DRAFT_1150595</name>
</gene>
<organism evidence="2 3">
    <name type="scientific">Roridomyces roridus</name>
    <dbReference type="NCBI Taxonomy" id="1738132"/>
    <lineage>
        <taxon>Eukaryota</taxon>
        <taxon>Fungi</taxon>
        <taxon>Dikarya</taxon>
        <taxon>Basidiomycota</taxon>
        <taxon>Agaricomycotina</taxon>
        <taxon>Agaricomycetes</taxon>
        <taxon>Agaricomycetidae</taxon>
        <taxon>Agaricales</taxon>
        <taxon>Marasmiineae</taxon>
        <taxon>Mycenaceae</taxon>
        <taxon>Roridomyces</taxon>
    </lineage>
</organism>